<dbReference type="SUPFAM" id="SSF51161">
    <property type="entry name" value="Trimeric LpxA-like enzymes"/>
    <property type="match status" value="1"/>
</dbReference>
<keyword evidence="2 5" id="KW-0808">Transferase</keyword>
<gene>
    <name evidence="5" type="ORF">ACFQ5P_02185</name>
</gene>
<accession>A0ABW4DQZ1</accession>
<dbReference type="Proteomes" id="UP001597302">
    <property type="component" value="Unassembled WGS sequence"/>
</dbReference>
<dbReference type="PROSITE" id="PS00101">
    <property type="entry name" value="HEXAPEP_TRANSFERASES"/>
    <property type="match status" value="1"/>
</dbReference>
<evidence type="ECO:0000256" key="4">
    <source>
        <dbReference type="ARBA" id="ARBA00023315"/>
    </source>
</evidence>
<dbReference type="GO" id="GO:0009001">
    <property type="term" value="F:serine O-acetyltransferase activity"/>
    <property type="evidence" value="ECO:0007669"/>
    <property type="project" value="UniProtKB-EC"/>
</dbReference>
<dbReference type="InterPro" id="IPR001451">
    <property type="entry name" value="Hexapep"/>
</dbReference>
<dbReference type="PANTHER" id="PTHR42811">
    <property type="entry name" value="SERINE ACETYLTRANSFERASE"/>
    <property type="match status" value="1"/>
</dbReference>
<proteinExistence type="inferred from homology"/>
<dbReference type="CDD" id="cd03354">
    <property type="entry name" value="LbH_SAT"/>
    <property type="match status" value="1"/>
</dbReference>
<dbReference type="Gene3D" id="2.160.10.10">
    <property type="entry name" value="Hexapeptide repeat proteins"/>
    <property type="match status" value="1"/>
</dbReference>
<dbReference type="RefSeq" id="WP_278248480.1">
    <property type="nucleotide sequence ID" value="NZ_CBCSAJ010000029.1"/>
</dbReference>
<evidence type="ECO:0000256" key="2">
    <source>
        <dbReference type="ARBA" id="ARBA00022679"/>
    </source>
</evidence>
<comment type="caution">
    <text evidence="5">The sequence shown here is derived from an EMBL/GenBank/DDBJ whole genome shotgun (WGS) entry which is preliminary data.</text>
</comment>
<dbReference type="InterPro" id="IPR045304">
    <property type="entry name" value="LbH_SAT"/>
</dbReference>
<dbReference type="InterPro" id="IPR018357">
    <property type="entry name" value="Hexapep_transf_CS"/>
</dbReference>
<evidence type="ECO:0000313" key="6">
    <source>
        <dbReference type="Proteomes" id="UP001597302"/>
    </source>
</evidence>
<dbReference type="InterPro" id="IPR011004">
    <property type="entry name" value="Trimer_LpxA-like_sf"/>
</dbReference>
<dbReference type="EMBL" id="JBHTOQ010000003">
    <property type="protein sequence ID" value="MFD1480097.1"/>
    <property type="molecule type" value="Genomic_DNA"/>
</dbReference>
<comment type="similarity">
    <text evidence="1">Belongs to the transferase hexapeptide repeat family.</text>
</comment>
<reference evidence="6" key="1">
    <citation type="journal article" date="2019" name="Int. J. Syst. Evol. Microbiol.">
        <title>The Global Catalogue of Microorganisms (GCM) 10K type strain sequencing project: providing services to taxonomists for standard genome sequencing and annotation.</title>
        <authorList>
            <consortium name="The Broad Institute Genomics Platform"/>
            <consortium name="The Broad Institute Genome Sequencing Center for Infectious Disease"/>
            <person name="Wu L."/>
            <person name="Ma J."/>
        </authorList>
    </citation>
    <scope>NUCLEOTIDE SEQUENCE [LARGE SCALE GENOMIC DNA]</scope>
    <source>
        <strain evidence="6">CCM 8875</strain>
    </source>
</reference>
<dbReference type="EC" id="2.3.1.30" evidence="5"/>
<evidence type="ECO:0000256" key="1">
    <source>
        <dbReference type="ARBA" id="ARBA00007274"/>
    </source>
</evidence>
<organism evidence="5 6">
    <name type="scientific">Paracoccus nototheniae</name>
    <dbReference type="NCBI Taxonomy" id="2489002"/>
    <lineage>
        <taxon>Bacteria</taxon>
        <taxon>Pseudomonadati</taxon>
        <taxon>Pseudomonadota</taxon>
        <taxon>Alphaproteobacteria</taxon>
        <taxon>Rhodobacterales</taxon>
        <taxon>Paracoccaceae</taxon>
        <taxon>Paracoccus</taxon>
    </lineage>
</organism>
<protein>
    <submittedName>
        <fullName evidence="5">Serine O-acetyltransferase</fullName>
        <ecNumber evidence="5">2.3.1.30</ecNumber>
    </submittedName>
</protein>
<evidence type="ECO:0000313" key="5">
    <source>
        <dbReference type="EMBL" id="MFD1480097.1"/>
    </source>
</evidence>
<keyword evidence="4 5" id="KW-0012">Acyltransferase</keyword>
<sequence>MPVRVATRFVRPDGAGVTGILTALGIGRVEAFMRRIARALRLRRTAKAPLQGGADRPAMTRVTQGSGTVEEWRRRATLDPRFAPTEGSPDRNPPGISLRGLIAEDYRTQGSDWLSEGFWVLFWHRIGNWRMGLPKPLRAPMTLVYRVMFRWVSRSTGIYLPYTVRVGRRVRLDHFGGMILVAQWIGDDVTIRQNTTFGIARKHALQDRPVIGNRVEIGAGAVILGAVSIGDDAVVGANSVVRRDVAPGSVVGGVPARDIGATALRHAPSRPVTARRTVPRDVLPAERYSTAIQKN</sequence>
<dbReference type="Pfam" id="PF00132">
    <property type="entry name" value="Hexapep"/>
    <property type="match status" value="1"/>
</dbReference>
<evidence type="ECO:0000256" key="3">
    <source>
        <dbReference type="ARBA" id="ARBA00022737"/>
    </source>
</evidence>
<name>A0ABW4DQZ1_9RHOB</name>
<keyword evidence="3" id="KW-0677">Repeat</keyword>
<keyword evidence="6" id="KW-1185">Reference proteome</keyword>